<dbReference type="InterPro" id="IPR009000">
    <property type="entry name" value="Transl_B-barrel_sf"/>
</dbReference>
<keyword evidence="3" id="KW-0694">RNA-binding</keyword>
<dbReference type="FunFam" id="2.40.30.10:FF:000004">
    <property type="entry name" value="50S ribosomal protein L3"/>
    <property type="match status" value="1"/>
</dbReference>
<keyword evidence="4 8" id="KW-0689">Ribosomal protein</keyword>
<dbReference type="InterPro" id="IPR000597">
    <property type="entry name" value="Ribosomal_uL3"/>
</dbReference>
<proteinExistence type="inferred from homology"/>
<accession>A0A1F6BL53</accession>
<dbReference type="GO" id="GO:0003735">
    <property type="term" value="F:structural constituent of ribosome"/>
    <property type="evidence" value="ECO:0007669"/>
    <property type="project" value="InterPro"/>
</dbReference>
<dbReference type="PANTHER" id="PTHR11229:SF16">
    <property type="entry name" value="LARGE RIBOSOMAL SUBUNIT PROTEIN UL3C"/>
    <property type="match status" value="1"/>
</dbReference>
<dbReference type="InterPro" id="IPR019927">
    <property type="entry name" value="Ribosomal_uL3_bac/org-type"/>
</dbReference>
<organism evidence="8 9">
    <name type="scientific">Candidatus Jorgensenbacteria bacterium GWA1_54_12</name>
    <dbReference type="NCBI Taxonomy" id="1798468"/>
    <lineage>
        <taxon>Bacteria</taxon>
        <taxon>Candidatus Joergenseniibacteriota</taxon>
    </lineage>
</organism>
<comment type="caution">
    <text evidence="8">The sequence shown here is derived from an EMBL/GenBank/DDBJ whole genome shotgun (WGS) entry which is preliminary data.</text>
</comment>
<dbReference type="PANTHER" id="PTHR11229">
    <property type="entry name" value="50S RIBOSOMAL PROTEIN L3"/>
    <property type="match status" value="1"/>
</dbReference>
<dbReference type="SUPFAM" id="SSF50447">
    <property type="entry name" value="Translation proteins"/>
    <property type="match status" value="1"/>
</dbReference>
<dbReference type="GO" id="GO:0022625">
    <property type="term" value="C:cytosolic large ribosomal subunit"/>
    <property type="evidence" value="ECO:0007669"/>
    <property type="project" value="TreeGrafter"/>
</dbReference>
<dbReference type="GO" id="GO:0006412">
    <property type="term" value="P:translation"/>
    <property type="evidence" value="ECO:0007669"/>
    <property type="project" value="InterPro"/>
</dbReference>
<keyword evidence="5" id="KW-0687">Ribonucleoprotein</keyword>
<evidence type="ECO:0000256" key="2">
    <source>
        <dbReference type="ARBA" id="ARBA00022730"/>
    </source>
</evidence>
<evidence type="ECO:0000256" key="4">
    <source>
        <dbReference type="ARBA" id="ARBA00022980"/>
    </source>
</evidence>
<evidence type="ECO:0000256" key="6">
    <source>
        <dbReference type="ARBA" id="ARBA00035243"/>
    </source>
</evidence>
<comment type="similarity">
    <text evidence="1">Belongs to the universal ribosomal protein uL3 family.</text>
</comment>
<dbReference type="Gene3D" id="2.40.30.10">
    <property type="entry name" value="Translation factors"/>
    <property type="match status" value="1"/>
</dbReference>
<evidence type="ECO:0000256" key="7">
    <source>
        <dbReference type="ARBA" id="ARBA00035457"/>
    </source>
</evidence>
<dbReference type="Proteomes" id="UP000176273">
    <property type="component" value="Unassembled WGS sequence"/>
</dbReference>
<evidence type="ECO:0000313" key="9">
    <source>
        <dbReference type="Proteomes" id="UP000176273"/>
    </source>
</evidence>
<evidence type="ECO:0000256" key="3">
    <source>
        <dbReference type="ARBA" id="ARBA00022884"/>
    </source>
</evidence>
<dbReference type="STRING" id="1798468.A2110_00835"/>
<dbReference type="AlphaFoldDB" id="A0A1F6BL53"/>
<dbReference type="Pfam" id="PF00297">
    <property type="entry name" value="Ribosomal_L3"/>
    <property type="match status" value="1"/>
</dbReference>
<evidence type="ECO:0000256" key="1">
    <source>
        <dbReference type="ARBA" id="ARBA00006540"/>
    </source>
</evidence>
<evidence type="ECO:0000256" key="5">
    <source>
        <dbReference type="ARBA" id="ARBA00023274"/>
    </source>
</evidence>
<protein>
    <recommendedName>
        <fullName evidence="6">Large ribosomal subunit protein uL3</fullName>
    </recommendedName>
    <alternativeName>
        <fullName evidence="7">50S ribosomal protein L3</fullName>
    </alternativeName>
</protein>
<name>A0A1F6BL53_9BACT</name>
<evidence type="ECO:0000313" key="8">
    <source>
        <dbReference type="EMBL" id="OGG37666.1"/>
    </source>
</evidence>
<keyword evidence="2" id="KW-0699">rRNA-binding</keyword>
<sequence>MKGTKRGMSQLWQERAITPVTEIAVTGGAEALHAVKEGTRIAVRGTSKGRGFQGVVKRHGFLGLPKSHGTTHSHRAPGSIGATAPQRVIPGRKMAGRMGSARVTLKNLLVVSVDAAEGRLFVKGAVPGSKGSAVELLIRP</sequence>
<gene>
    <name evidence="8" type="ORF">A2110_00835</name>
</gene>
<reference evidence="8 9" key="1">
    <citation type="journal article" date="2016" name="Nat. Commun.">
        <title>Thousands of microbial genomes shed light on interconnected biogeochemical processes in an aquifer system.</title>
        <authorList>
            <person name="Anantharaman K."/>
            <person name="Brown C.T."/>
            <person name="Hug L.A."/>
            <person name="Sharon I."/>
            <person name="Castelle C.J."/>
            <person name="Probst A.J."/>
            <person name="Thomas B.C."/>
            <person name="Singh A."/>
            <person name="Wilkins M.J."/>
            <person name="Karaoz U."/>
            <person name="Brodie E.L."/>
            <person name="Williams K.H."/>
            <person name="Hubbard S.S."/>
            <person name="Banfield J.F."/>
        </authorList>
    </citation>
    <scope>NUCLEOTIDE SEQUENCE [LARGE SCALE GENOMIC DNA]</scope>
</reference>
<dbReference type="EMBL" id="MFKH01000006">
    <property type="protein sequence ID" value="OGG37666.1"/>
    <property type="molecule type" value="Genomic_DNA"/>
</dbReference>
<dbReference type="GO" id="GO:0019843">
    <property type="term" value="F:rRNA binding"/>
    <property type="evidence" value="ECO:0007669"/>
    <property type="project" value="UniProtKB-KW"/>
</dbReference>